<dbReference type="EMBL" id="JH687896">
    <property type="protein sequence ID" value="EJD35265.1"/>
    <property type="molecule type" value="Genomic_DNA"/>
</dbReference>
<dbReference type="KEGG" id="adl:AURDEDRAFT_130716"/>
<feature type="domain" description="F-box" evidence="1">
    <location>
        <begin position="99"/>
        <end position="146"/>
    </location>
</feature>
<dbReference type="SUPFAM" id="SSF81383">
    <property type="entry name" value="F-box domain"/>
    <property type="match status" value="1"/>
</dbReference>
<gene>
    <name evidence="2" type="ORF">AURDEDRAFT_130716</name>
</gene>
<keyword evidence="3" id="KW-1185">Reference proteome</keyword>
<dbReference type="AlphaFoldDB" id="J0WRE0"/>
<proteinExistence type="predicted"/>
<organism evidence="2 3">
    <name type="scientific">Auricularia subglabra (strain TFB-10046 / SS5)</name>
    <name type="common">White-rot fungus</name>
    <name type="synonym">Auricularia delicata (strain TFB10046)</name>
    <dbReference type="NCBI Taxonomy" id="717982"/>
    <lineage>
        <taxon>Eukaryota</taxon>
        <taxon>Fungi</taxon>
        <taxon>Dikarya</taxon>
        <taxon>Basidiomycota</taxon>
        <taxon>Agaricomycotina</taxon>
        <taxon>Agaricomycetes</taxon>
        <taxon>Auriculariales</taxon>
        <taxon>Auriculariaceae</taxon>
        <taxon>Auricularia</taxon>
    </lineage>
</organism>
<dbReference type="Proteomes" id="UP000006514">
    <property type="component" value="Unassembled WGS sequence"/>
</dbReference>
<sequence length="616" mass="69024">MPQPELRDFRTSCQCTRLNDIGWPACSLQPYYRASKSYHVDLFQLSWCLYTSNSTLTDVIMQFGLRTQPLRRLALNQLTGGIAQGVHYQGQLIPHLAAMDPATKLPNELIHRAAELLTLKQRFKIALVSHTWREVLFAAPLLWSTISICPSTIGNLRFVAEVLDACLRRSQGVDVTVRLFLRATPTPGSEDAPGRDFGPRGPFARAIPRLLSREIHRVRVLELVINHWDGTGWEYLFQRPAPVLERFYLNVSSGQEDVALPNRLFGNVAPRLREVYLRTVTLPVNTVPALAGVTSLFYDWAGACDGEVLNKICAMRNLRYLTLPVTDESWDLRGSSAPQQPAWPRLRRLQLWNSRSTHEILQFFPPPEHLCFSASLTHDLRSPFGPPSTDGSLLISAILAKGVARVVTVGFRASRLSYFDPDPIENAILAVRLDGRDVVVDLLPAELSELLSGLHIQSLCAGLQQLAIPAALFSTFDFSGLPELHELALYVAPNEDFPPLDSIIKTPFTHRVLSLRIVQVIAPQSVSAWDMHERHYTEEDCKALPATTIVGFVQRKLVPSVLRQLILDGYSVTPAGYQQLRGVVPQVETQVTGGWLPDDDCALWPWHFPEETSFRT</sequence>
<protein>
    <recommendedName>
        <fullName evidence="1">F-box domain-containing protein</fullName>
    </recommendedName>
</protein>
<dbReference type="InterPro" id="IPR001810">
    <property type="entry name" value="F-box_dom"/>
</dbReference>
<accession>J0WRE0</accession>
<evidence type="ECO:0000313" key="3">
    <source>
        <dbReference type="Proteomes" id="UP000006514"/>
    </source>
</evidence>
<reference evidence="3" key="1">
    <citation type="journal article" date="2012" name="Science">
        <title>The Paleozoic origin of enzymatic lignin decomposition reconstructed from 31 fungal genomes.</title>
        <authorList>
            <person name="Floudas D."/>
            <person name="Binder M."/>
            <person name="Riley R."/>
            <person name="Barry K."/>
            <person name="Blanchette R.A."/>
            <person name="Henrissat B."/>
            <person name="Martinez A.T."/>
            <person name="Otillar R."/>
            <person name="Spatafora J.W."/>
            <person name="Yadav J.S."/>
            <person name="Aerts A."/>
            <person name="Benoit I."/>
            <person name="Boyd A."/>
            <person name="Carlson A."/>
            <person name="Copeland A."/>
            <person name="Coutinho P.M."/>
            <person name="de Vries R.P."/>
            <person name="Ferreira P."/>
            <person name="Findley K."/>
            <person name="Foster B."/>
            <person name="Gaskell J."/>
            <person name="Glotzer D."/>
            <person name="Gorecki P."/>
            <person name="Heitman J."/>
            <person name="Hesse C."/>
            <person name="Hori C."/>
            <person name="Igarashi K."/>
            <person name="Jurgens J.A."/>
            <person name="Kallen N."/>
            <person name="Kersten P."/>
            <person name="Kohler A."/>
            <person name="Kuees U."/>
            <person name="Kumar T.K.A."/>
            <person name="Kuo A."/>
            <person name="LaButti K."/>
            <person name="Larrondo L.F."/>
            <person name="Lindquist E."/>
            <person name="Ling A."/>
            <person name="Lombard V."/>
            <person name="Lucas S."/>
            <person name="Lundell T."/>
            <person name="Martin R."/>
            <person name="McLaughlin D.J."/>
            <person name="Morgenstern I."/>
            <person name="Morin E."/>
            <person name="Murat C."/>
            <person name="Nagy L.G."/>
            <person name="Nolan M."/>
            <person name="Ohm R.A."/>
            <person name="Patyshakuliyeva A."/>
            <person name="Rokas A."/>
            <person name="Ruiz-Duenas F.J."/>
            <person name="Sabat G."/>
            <person name="Salamov A."/>
            <person name="Samejima M."/>
            <person name="Schmutz J."/>
            <person name="Slot J.C."/>
            <person name="St John F."/>
            <person name="Stenlid J."/>
            <person name="Sun H."/>
            <person name="Sun S."/>
            <person name="Syed K."/>
            <person name="Tsang A."/>
            <person name="Wiebenga A."/>
            <person name="Young D."/>
            <person name="Pisabarro A."/>
            <person name="Eastwood D.C."/>
            <person name="Martin F."/>
            <person name="Cullen D."/>
            <person name="Grigoriev I.V."/>
            <person name="Hibbett D.S."/>
        </authorList>
    </citation>
    <scope>NUCLEOTIDE SEQUENCE [LARGE SCALE GENOMIC DNA]</scope>
    <source>
        <strain evidence="3">TFB10046</strain>
    </source>
</reference>
<dbReference type="InterPro" id="IPR036047">
    <property type="entry name" value="F-box-like_dom_sf"/>
</dbReference>
<dbReference type="PROSITE" id="PS50181">
    <property type="entry name" value="FBOX"/>
    <property type="match status" value="1"/>
</dbReference>
<dbReference type="Gene3D" id="1.20.1280.50">
    <property type="match status" value="1"/>
</dbReference>
<dbReference type="Pfam" id="PF00646">
    <property type="entry name" value="F-box"/>
    <property type="match status" value="1"/>
</dbReference>
<dbReference type="InParanoid" id="J0WRE0"/>
<name>J0WRE0_AURST</name>
<evidence type="ECO:0000313" key="2">
    <source>
        <dbReference type="EMBL" id="EJD35265.1"/>
    </source>
</evidence>
<dbReference type="OrthoDB" id="3224080at2759"/>
<evidence type="ECO:0000259" key="1">
    <source>
        <dbReference type="PROSITE" id="PS50181"/>
    </source>
</evidence>